<comment type="caution">
    <text evidence="2">The sequence shown here is derived from an EMBL/GenBank/DDBJ whole genome shotgun (WGS) entry which is preliminary data.</text>
</comment>
<protein>
    <submittedName>
        <fullName evidence="2">GNAT family N-acetyltransferase</fullName>
        <ecNumber evidence="2">2.3.-.-</ecNumber>
    </submittedName>
</protein>
<dbReference type="EMBL" id="JBHSPH010000001">
    <property type="protein sequence ID" value="MFC5860826.1"/>
    <property type="molecule type" value="Genomic_DNA"/>
</dbReference>
<keyword evidence="3" id="KW-1185">Reference proteome</keyword>
<keyword evidence="2" id="KW-0012">Acyltransferase</keyword>
<gene>
    <name evidence="2" type="ORF">ACFPT7_00810</name>
</gene>
<dbReference type="PROSITE" id="PS51186">
    <property type="entry name" value="GNAT"/>
    <property type="match status" value="1"/>
</dbReference>
<dbReference type="GO" id="GO:0016746">
    <property type="term" value="F:acyltransferase activity"/>
    <property type="evidence" value="ECO:0007669"/>
    <property type="project" value="UniProtKB-KW"/>
</dbReference>
<dbReference type="EC" id="2.3.-.-" evidence="2"/>
<evidence type="ECO:0000313" key="3">
    <source>
        <dbReference type="Proteomes" id="UP001596091"/>
    </source>
</evidence>
<evidence type="ECO:0000259" key="1">
    <source>
        <dbReference type="PROSITE" id="PS51186"/>
    </source>
</evidence>
<dbReference type="RefSeq" id="WP_263335024.1">
    <property type="nucleotide sequence ID" value="NZ_JAGSYH010000002.1"/>
</dbReference>
<dbReference type="InterPro" id="IPR016181">
    <property type="entry name" value="Acyl_CoA_acyltransferase"/>
</dbReference>
<dbReference type="SUPFAM" id="SSF55729">
    <property type="entry name" value="Acyl-CoA N-acyltransferases (Nat)"/>
    <property type="match status" value="1"/>
</dbReference>
<feature type="domain" description="N-acetyltransferase" evidence="1">
    <location>
        <begin position="3"/>
        <end position="165"/>
    </location>
</feature>
<accession>A0ABW1E922</accession>
<reference evidence="3" key="1">
    <citation type="journal article" date="2019" name="Int. J. Syst. Evol. Microbiol.">
        <title>The Global Catalogue of Microorganisms (GCM) 10K type strain sequencing project: providing services to taxonomists for standard genome sequencing and annotation.</title>
        <authorList>
            <consortium name="The Broad Institute Genomics Platform"/>
            <consortium name="The Broad Institute Genome Sequencing Center for Infectious Disease"/>
            <person name="Wu L."/>
            <person name="Ma J."/>
        </authorList>
    </citation>
    <scope>NUCLEOTIDE SEQUENCE [LARGE SCALE GENOMIC DNA]</scope>
    <source>
        <strain evidence="3">JCM 4087</strain>
    </source>
</reference>
<name>A0ABW1E922_9BACT</name>
<dbReference type="Proteomes" id="UP001596091">
    <property type="component" value="Unassembled WGS sequence"/>
</dbReference>
<proteinExistence type="predicted"/>
<keyword evidence="2" id="KW-0808">Transferase</keyword>
<evidence type="ECO:0000313" key="2">
    <source>
        <dbReference type="EMBL" id="MFC5860826.1"/>
    </source>
</evidence>
<dbReference type="CDD" id="cd04301">
    <property type="entry name" value="NAT_SF"/>
    <property type="match status" value="1"/>
</dbReference>
<dbReference type="InterPro" id="IPR000182">
    <property type="entry name" value="GNAT_dom"/>
</dbReference>
<sequence>MRFTIRRAEIADAASIARVHVASWRSTYGGIVPQAYLDSLEETVFASRWQQWLGEQKVTTLVAGDDVAVFGFISGGLNREPDPSDVYDGELYAVYLLEEYQRSGIGRAMVQALAAILRDEGRKGMMVWLLEANSAAGFYRRLGAVDVASREIEIGGARLAEIALGWLDLRALL</sequence>
<dbReference type="Gene3D" id="3.40.630.30">
    <property type="match status" value="1"/>
</dbReference>
<dbReference type="Pfam" id="PF00583">
    <property type="entry name" value="Acetyltransf_1"/>
    <property type="match status" value="1"/>
</dbReference>
<organism evidence="2 3">
    <name type="scientific">Acidicapsa dinghuensis</name>
    <dbReference type="NCBI Taxonomy" id="2218256"/>
    <lineage>
        <taxon>Bacteria</taxon>
        <taxon>Pseudomonadati</taxon>
        <taxon>Acidobacteriota</taxon>
        <taxon>Terriglobia</taxon>
        <taxon>Terriglobales</taxon>
        <taxon>Acidobacteriaceae</taxon>
        <taxon>Acidicapsa</taxon>
    </lineage>
</organism>